<dbReference type="GO" id="GO:0043138">
    <property type="term" value="F:3'-5' DNA helicase activity"/>
    <property type="evidence" value="ECO:0007669"/>
    <property type="project" value="TreeGrafter"/>
</dbReference>
<dbReference type="AlphaFoldDB" id="A0A1D8D7F7"/>
<keyword evidence="4" id="KW-1185">Reference proteome</keyword>
<dbReference type="GO" id="GO:0003677">
    <property type="term" value="F:DNA binding"/>
    <property type="evidence" value="ECO:0007669"/>
    <property type="project" value="InterPro"/>
</dbReference>
<dbReference type="Gene3D" id="3.40.50.300">
    <property type="entry name" value="P-loop containing nucleotide triphosphate hydrolases"/>
    <property type="match status" value="2"/>
</dbReference>
<evidence type="ECO:0000259" key="2">
    <source>
        <dbReference type="Pfam" id="PF13538"/>
    </source>
</evidence>
<gene>
    <name evidence="3" type="ORF">BIU88_08280</name>
</gene>
<dbReference type="GO" id="GO:0005524">
    <property type="term" value="F:ATP binding"/>
    <property type="evidence" value="ECO:0007669"/>
    <property type="project" value="InterPro"/>
</dbReference>
<dbReference type="OrthoDB" id="9787585at2"/>
<dbReference type="InterPro" id="IPR027785">
    <property type="entry name" value="UvrD-like_helicase_C"/>
</dbReference>
<organism evidence="3 4">
    <name type="scientific">Chlorobaculum limnaeum</name>
    <dbReference type="NCBI Taxonomy" id="274537"/>
    <lineage>
        <taxon>Bacteria</taxon>
        <taxon>Pseudomonadati</taxon>
        <taxon>Chlorobiota</taxon>
        <taxon>Chlorobiia</taxon>
        <taxon>Chlorobiales</taxon>
        <taxon>Chlorobiaceae</taxon>
        <taxon>Chlorobaculum</taxon>
    </lineage>
</organism>
<evidence type="ECO:0000313" key="3">
    <source>
        <dbReference type="EMBL" id="AOS84128.1"/>
    </source>
</evidence>
<dbReference type="InterPro" id="IPR000212">
    <property type="entry name" value="DNA_helicase_UvrD/REP"/>
</dbReference>
<dbReference type="Pfam" id="PF13538">
    <property type="entry name" value="UvrD_C_2"/>
    <property type="match status" value="1"/>
</dbReference>
<dbReference type="InterPro" id="IPR027417">
    <property type="entry name" value="P-loop_NTPase"/>
</dbReference>
<keyword evidence="3" id="KW-0547">Nucleotide-binding</keyword>
<keyword evidence="3" id="KW-0067">ATP-binding</keyword>
<proteinExistence type="predicted"/>
<dbReference type="GO" id="GO:0005829">
    <property type="term" value="C:cytosol"/>
    <property type="evidence" value="ECO:0007669"/>
    <property type="project" value="TreeGrafter"/>
</dbReference>
<dbReference type="GO" id="GO:0033202">
    <property type="term" value="C:DNA helicase complex"/>
    <property type="evidence" value="ECO:0007669"/>
    <property type="project" value="TreeGrafter"/>
</dbReference>
<dbReference type="EMBL" id="CP017305">
    <property type="protein sequence ID" value="AOS84128.1"/>
    <property type="molecule type" value="Genomic_DNA"/>
</dbReference>
<keyword evidence="3" id="KW-0347">Helicase</keyword>
<keyword evidence="3" id="KW-0378">Hydrolase</keyword>
<accession>A0A1D8D7F7</accession>
<protein>
    <recommendedName>
        <fullName evidence="1">DNA 3'-5' helicase II</fullName>
    </recommendedName>
</protein>
<dbReference type="KEGG" id="clz:BIU88_08280"/>
<name>A0A1D8D7F7_CHLLM</name>
<evidence type="ECO:0000313" key="4">
    <source>
        <dbReference type="Proteomes" id="UP000095185"/>
    </source>
</evidence>
<evidence type="ECO:0000256" key="1">
    <source>
        <dbReference type="ARBA" id="ARBA00034923"/>
    </source>
</evidence>
<dbReference type="SUPFAM" id="SSF52540">
    <property type="entry name" value="P-loop containing nucleoside triphosphate hydrolases"/>
    <property type="match status" value="1"/>
</dbReference>
<feature type="domain" description="UvrD-like helicase C-terminal" evidence="2">
    <location>
        <begin position="569"/>
        <end position="619"/>
    </location>
</feature>
<dbReference type="GO" id="GO:0000725">
    <property type="term" value="P:recombinational repair"/>
    <property type="evidence" value="ECO:0007669"/>
    <property type="project" value="TreeGrafter"/>
</dbReference>
<dbReference type="PANTHER" id="PTHR11070:SF2">
    <property type="entry name" value="ATP-DEPENDENT DNA HELICASE SRS2"/>
    <property type="match status" value="1"/>
</dbReference>
<reference evidence="3" key="1">
    <citation type="submission" date="2016-09" db="EMBL/GenBank/DDBJ databases">
        <title>Genome sequence of Chlorobaculum limnaeum.</title>
        <authorList>
            <person name="Liu Z."/>
            <person name="Tank M."/>
            <person name="Bryant D.A."/>
        </authorList>
    </citation>
    <scope>NUCLEOTIDE SEQUENCE [LARGE SCALE GENOMIC DNA]</scope>
    <source>
        <strain evidence="3">DSM 1677</strain>
    </source>
</reference>
<dbReference type="RefSeq" id="WP_069810325.1">
    <property type="nucleotide sequence ID" value="NZ_CP017305.1"/>
</dbReference>
<dbReference type="PANTHER" id="PTHR11070">
    <property type="entry name" value="UVRD / RECB / PCRA DNA HELICASE FAMILY MEMBER"/>
    <property type="match status" value="1"/>
</dbReference>
<sequence>MINTVWGSTVKPVSSKQLALTISSEHELEGTLYIGYPIIGTPDGSFPIDALLVSPQKGLILFNLIEGREIGEYANGQDEAFNKMQAKLLQHQTLIRKRKLRVNIHTVTFAPAVANLESYSTEDYPLCNTHNLIATINTLDDQDDDIFVRLVAVIQAISTLRRGRRRRDIKDPNSKGTKIKALEDSIANLDMQQSAAVVETFEGVQRIRGLAGSGKTIVLALKVAYLHARHPDWDIAVTFHTRSLKKQFETLITTFVLEQANAEPDWDKVRILNAWGAPGGQERAGIYFEFCRDHGVEYFDYRSALAKFSRNKEFEDACDIALESAKQFIPKYDAIFVDEAQDFAPNFLLLCYELLKEPKRLVYAYDELQNLGMRSLPPMEDIFGKKSDGTPRVILYPKEPGKPKQDIVLDTCYRNSRPVLTTAHALGFGIYRQKGLVQIFENSHLWLDVGYSVTKGELVDGKRVTLERTSESSPDFLEKHSSIDDLISFEVFDSNEAQIDRLVECVLENLTKDELLPDDIIVINPNPLTTKEAVGSARRALLQKGVNSNLAGVTNSADIFSEPGTVTFTGIFRAKGNEAGMVYIINAQDCFSAILPRDLARVRNRLFTAITRSKAWVRVLGVGPNMVALKEEFESVKASGFKLSFDYPTEGQRQKMTIVNRDMSRTEKERLDQKQHTLQDLLESLESGETFIEDYPEDTVKKLQNFLNSIRK</sequence>
<dbReference type="Proteomes" id="UP000095185">
    <property type="component" value="Chromosome"/>
</dbReference>